<dbReference type="Proteomes" id="UP000663203">
    <property type="component" value="Chromosome"/>
</dbReference>
<accession>A0A8A2VB56</accession>
<sequence length="107" mass="12173">MSSPPPETETYEVTLSRDEQWVAHHVLADAIDEALDEDETPPTWAVELLEEIEDRNETDVLTGYQAQQLFDAMATYVDREETPERDVVHGSSVVDRLEDRLESPETA</sequence>
<feature type="region of interest" description="Disordered" evidence="1">
    <location>
        <begin position="80"/>
        <end position="107"/>
    </location>
</feature>
<dbReference type="EMBL" id="CP071462">
    <property type="protein sequence ID" value="QSW97950.1"/>
    <property type="molecule type" value="Genomic_DNA"/>
</dbReference>
<dbReference type="RefSeq" id="WP_207287569.1">
    <property type="nucleotide sequence ID" value="NZ_CP071462.1"/>
</dbReference>
<evidence type="ECO:0000313" key="3">
    <source>
        <dbReference type="Proteomes" id="UP000663203"/>
    </source>
</evidence>
<dbReference type="GeneID" id="63187845"/>
<keyword evidence="3" id="KW-1185">Reference proteome</keyword>
<dbReference type="AlphaFoldDB" id="A0A8A2VB56"/>
<name>A0A8A2VB56_9EURY</name>
<evidence type="ECO:0000313" key="2">
    <source>
        <dbReference type="EMBL" id="QSW97950.1"/>
    </source>
</evidence>
<organism evidence="2 3">
    <name type="scientific">Haloterrigena alkaliphila</name>
    <dbReference type="NCBI Taxonomy" id="2816475"/>
    <lineage>
        <taxon>Archaea</taxon>
        <taxon>Methanobacteriati</taxon>
        <taxon>Methanobacteriota</taxon>
        <taxon>Stenosarchaea group</taxon>
        <taxon>Halobacteria</taxon>
        <taxon>Halobacteriales</taxon>
        <taxon>Natrialbaceae</taxon>
        <taxon>Haloterrigena</taxon>
    </lineage>
</organism>
<evidence type="ECO:0000256" key="1">
    <source>
        <dbReference type="SAM" id="MobiDB-lite"/>
    </source>
</evidence>
<dbReference type="Pfam" id="PF25251">
    <property type="entry name" value="DUF7853"/>
    <property type="match status" value="1"/>
</dbReference>
<dbReference type="KEGG" id="hakz:J0X25_11030"/>
<protein>
    <submittedName>
        <fullName evidence="2">Uncharacterized protein</fullName>
    </submittedName>
</protein>
<feature type="compositionally biased region" description="Basic and acidic residues" evidence="1">
    <location>
        <begin position="95"/>
        <end position="107"/>
    </location>
</feature>
<dbReference type="InterPro" id="IPR057175">
    <property type="entry name" value="DUF7853"/>
</dbReference>
<reference evidence="2 3" key="1">
    <citation type="submission" date="2021-03" db="EMBL/GenBank/DDBJ databases">
        <title>Haloterrigena longa sp. nov. and Haloterrigena limicola sp. nov., extremely halophilic archaea isolated from a salt lake.</title>
        <authorList>
            <person name="Henglin C."/>
        </authorList>
    </citation>
    <scope>NUCLEOTIDE SEQUENCE [LARGE SCALE GENOMIC DNA]</scope>
    <source>
        <strain evidence="2 3">KZCA68</strain>
    </source>
</reference>
<gene>
    <name evidence="2" type="ORF">J0X25_11030</name>
</gene>
<proteinExistence type="predicted"/>